<feature type="domain" description="Replication factor A C-terminal" evidence="11">
    <location>
        <begin position="11"/>
        <end position="98"/>
    </location>
</feature>
<evidence type="ECO:0000256" key="4">
    <source>
        <dbReference type="ARBA" id="ARBA00022703"/>
    </source>
</evidence>
<protein>
    <recommendedName>
        <fullName evidence="9">DNA damage-induced apoptosis suppressor protein</fullName>
    </recommendedName>
    <alternativeName>
        <fullName evidence="10">Nitric oxide-inducible gene protein</fullName>
    </alternativeName>
</protein>
<accession>A0A8C5K4Q3</accession>
<keyword evidence="3" id="KW-0963">Cytoplasm</keyword>
<evidence type="ECO:0000256" key="9">
    <source>
        <dbReference type="ARBA" id="ARBA00069059"/>
    </source>
</evidence>
<sequence length="908" mass="101476">MNRRQKFLLGSVLALQNSSFIYPSCQKCFSRLILDSKRSTCPKCGCTGEAGNASYRYKLSLKVAESNKLHVITVFGNCLDKFFGLTAIGLHRFLQDSDKIPETLDSDTTQHLLTKAVKNCFVGQSFIFGVTNSGNLCGHGSDYSNFCQQCCENRREVGALVASQIVLPDPHVAGFTVIDYFHQFLQTSNFKKHCDSQETSSYLHALDHSSSDPSSSICGSENASHLLWSCDKNSSLRVWQPSLELTSVDSELTDTDLSAAQHSVVHGTPHQNRQYSSFADVTSSRNCQDLLQDSWSFISYMDKKNAARKLGKELVLQANHLSAVSIGRHESGVSKSNLPTLEIQELLEEGKMESSSIAGIKNMDSSYELPCYQHHDVRTTTVLQERSACWSPSTLRLGEMAGASQNCDSLMWDDLPFSESLNKFLTAVESEIALSQTDAKNRKHSVDNDMDQLHADQRRLCVTPQRSTGSHNIPAICFQSSQAMAKENSSKDNLFSNCESNPSPGIQKESQDNTEETIYRSNNGRDISEYFLPNIYLSAVFTSSKNMKTSVTIKSTTKILPHRSGISLRPSISESDYCLSSKYLNGCEEKSLSEMNIEWTTLCSNKYNDSFFCKSENKQIYGWPKGQGSSFAICRKLTYPLESFCSTPRRSTNTLKKISYGCTNNFTQSYSGHEGSYDASADLFDDIAKDKDNITEITETSQDVVLPWDVSKAKPHPAGKNYRQPSQKLSLQSVSASRYPRPYSPLPHNQLDSECDLEDSQDFIPCSQSTPVSNSHQRIFRLSGAFQKLPSFYSDLDTNYKKTKFCPGNDKQATPTCPKNVNTPSQKCRNPVISSVTQLGVFNHCTTAECLETEGDEWVPPTPQKVFISDMPEFKFMGLRKCLVAHHSPDQKELPRKKMIQVRQKTDI</sequence>
<evidence type="ECO:0000256" key="1">
    <source>
        <dbReference type="ARBA" id="ARBA00004123"/>
    </source>
</evidence>
<keyword evidence="13" id="KW-1185">Reference proteome</keyword>
<evidence type="ECO:0000256" key="10">
    <source>
        <dbReference type="ARBA" id="ARBA00075896"/>
    </source>
</evidence>
<evidence type="ECO:0000256" key="5">
    <source>
        <dbReference type="ARBA" id="ARBA00022810"/>
    </source>
</evidence>
<evidence type="ECO:0000256" key="7">
    <source>
        <dbReference type="ARBA" id="ARBA00023306"/>
    </source>
</evidence>
<dbReference type="GO" id="GO:0005634">
    <property type="term" value="C:nucleus"/>
    <property type="evidence" value="ECO:0007669"/>
    <property type="project" value="UniProtKB-SubCell"/>
</dbReference>
<evidence type="ECO:0000259" key="11">
    <source>
        <dbReference type="Pfam" id="PF08646"/>
    </source>
</evidence>
<dbReference type="GO" id="GO:0051726">
    <property type="term" value="P:regulation of cell cycle"/>
    <property type="evidence" value="ECO:0007669"/>
    <property type="project" value="UniProtKB-KW"/>
</dbReference>
<reference evidence="12" key="1">
    <citation type="submission" date="2025-08" db="UniProtKB">
        <authorList>
            <consortium name="Ensembl"/>
        </authorList>
    </citation>
    <scope>IDENTIFICATION</scope>
</reference>
<dbReference type="Pfam" id="PF08646">
    <property type="entry name" value="Rep_fac-A_C"/>
    <property type="match status" value="1"/>
</dbReference>
<dbReference type="Ensembl" id="ENSJJAT00000010819.1">
    <property type="protein sequence ID" value="ENSJJAP00000004627.1"/>
    <property type="gene ID" value="ENSJJAG00000009611.1"/>
</dbReference>
<gene>
    <name evidence="12" type="primary">Ddias</name>
</gene>
<evidence type="ECO:0000256" key="8">
    <source>
        <dbReference type="ARBA" id="ARBA00053253"/>
    </source>
</evidence>
<keyword evidence="7" id="KW-0131">Cell cycle</keyword>
<dbReference type="InterPro" id="IPR013955">
    <property type="entry name" value="Rep_factor-A_C"/>
</dbReference>
<dbReference type="GO" id="GO:1902230">
    <property type="term" value="P:negative regulation of intrinsic apoptotic signaling pathway in response to DNA damage"/>
    <property type="evidence" value="ECO:0007669"/>
    <property type="project" value="Ensembl"/>
</dbReference>
<dbReference type="InterPro" id="IPR043522">
    <property type="entry name" value="DDIAS"/>
</dbReference>
<proteinExistence type="predicted"/>
<dbReference type="PANTHER" id="PTHR35537:SF1">
    <property type="entry name" value="DNA DAMAGE-INDUCED APOPTOSIS SUPPRESSOR PROTEIN"/>
    <property type="match status" value="1"/>
</dbReference>
<evidence type="ECO:0000256" key="3">
    <source>
        <dbReference type="ARBA" id="ARBA00022490"/>
    </source>
</evidence>
<dbReference type="FunFam" id="2.40.50.140:FF:000217">
    <property type="entry name" value="DNA damage induced apoptosis suppressor"/>
    <property type="match status" value="1"/>
</dbReference>
<dbReference type="GO" id="GO:0006915">
    <property type="term" value="P:apoptotic process"/>
    <property type="evidence" value="ECO:0007669"/>
    <property type="project" value="UniProtKB-KW"/>
</dbReference>
<name>A0A8C5K4Q3_JACJA</name>
<evidence type="ECO:0000313" key="13">
    <source>
        <dbReference type="Proteomes" id="UP000694385"/>
    </source>
</evidence>
<dbReference type="GO" id="GO:0005737">
    <property type="term" value="C:cytoplasm"/>
    <property type="evidence" value="ECO:0007669"/>
    <property type="project" value="UniProtKB-SubCell"/>
</dbReference>
<evidence type="ECO:0000256" key="6">
    <source>
        <dbReference type="ARBA" id="ARBA00023242"/>
    </source>
</evidence>
<comment type="function">
    <text evidence="8">May be an anti-apoptotic protein involved in DNA repair or cell survival.</text>
</comment>
<organism evidence="12 13">
    <name type="scientific">Jaculus jaculus</name>
    <name type="common">Lesser Egyptian jerboa</name>
    <dbReference type="NCBI Taxonomy" id="51337"/>
    <lineage>
        <taxon>Eukaryota</taxon>
        <taxon>Metazoa</taxon>
        <taxon>Chordata</taxon>
        <taxon>Craniata</taxon>
        <taxon>Vertebrata</taxon>
        <taxon>Euteleostomi</taxon>
        <taxon>Mammalia</taxon>
        <taxon>Eutheria</taxon>
        <taxon>Euarchontoglires</taxon>
        <taxon>Glires</taxon>
        <taxon>Rodentia</taxon>
        <taxon>Myomorpha</taxon>
        <taxon>Dipodoidea</taxon>
        <taxon>Dipodidae</taxon>
        <taxon>Dipodinae</taxon>
        <taxon>Jaculus</taxon>
    </lineage>
</organism>
<dbReference type="Gene3D" id="2.40.50.140">
    <property type="entry name" value="Nucleic acid-binding proteins"/>
    <property type="match status" value="1"/>
</dbReference>
<dbReference type="Proteomes" id="UP000694385">
    <property type="component" value="Unassembled WGS sequence"/>
</dbReference>
<dbReference type="AlphaFoldDB" id="A0A8C5K4Q3"/>
<evidence type="ECO:0000256" key="2">
    <source>
        <dbReference type="ARBA" id="ARBA00004496"/>
    </source>
</evidence>
<dbReference type="SUPFAM" id="SSF50249">
    <property type="entry name" value="Nucleic acid-binding proteins"/>
    <property type="match status" value="1"/>
</dbReference>
<dbReference type="GO" id="GO:0097752">
    <property type="term" value="P:regulation of DNA stability"/>
    <property type="evidence" value="ECO:0007669"/>
    <property type="project" value="Ensembl"/>
</dbReference>
<keyword evidence="6" id="KW-0539">Nucleus</keyword>
<dbReference type="InterPro" id="IPR012340">
    <property type="entry name" value="NA-bd_OB-fold"/>
</dbReference>
<dbReference type="PANTHER" id="PTHR35537">
    <property type="entry name" value="DNA DAMAGE-INDUCIBLE APOPTOSIS SUPPRESSOR PROTEIN DDIAS"/>
    <property type="match status" value="1"/>
</dbReference>
<reference evidence="12" key="2">
    <citation type="submission" date="2025-09" db="UniProtKB">
        <authorList>
            <consortium name="Ensembl"/>
        </authorList>
    </citation>
    <scope>IDENTIFICATION</scope>
</reference>
<keyword evidence="5" id="KW-0338">Growth arrest</keyword>
<dbReference type="OMA" id="WQPSLEL"/>
<keyword evidence="4" id="KW-0053">Apoptosis</keyword>
<dbReference type="GeneTree" id="ENSGT00390000014932"/>
<evidence type="ECO:0000313" key="12">
    <source>
        <dbReference type="Ensembl" id="ENSJJAP00000004627.1"/>
    </source>
</evidence>
<comment type="subcellular location">
    <subcellularLocation>
        <location evidence="2">Cytoplasm</location>
    </subcellularLocation>
    <subcellularLocation>
        <location evidence="1">Nucleus</location>
    </subcellularLocation>
</comment>